<sequence>MTNLNDLEAFCKVIEEMMNPRMDFNVNYNFYYDETNNTRVFKIKNGQLNFHKDKDFVLGGVGVEKGEYNEIEDAFNELRVKLKVQSNLKEIKFINVCPRGSDFLKCIHNKKIHDLLQWILERDIYIHFTVLDHLFYSIADIIESLRPNRPLFGEDNDTLKTMLNHFVYHNTEEFVQIFDNYNYPDVGLKKNKLFYNEVINCIINTKNNSVAEKDWKLDLYFYFMKYMHNPPIYLENNKKRINEEKKEKILIEEYYLLYRDRIKDFKNAFHIFDEESKVEDEFKKMEDKLIQCKYTNYQFLDSKDNILVQISDLVVGLLGKLFEFIKKIPIDFIYDTNFKISDYYSFDEHHHKGWNLLLNLVSKSIHKNEAFINLPSNKLFRAKFNKIMDLDYQEFLI</sequence>
<evidence type="ECO:0000313" key="1">
    <source>
        <dbReference type="EMBL" id="OTX84941.1"/>
    </source>
</evidence>
<dbReference type="EMBL" id="NFDE01000063">
    <property type="protein sequence ID" value="OTX84941.1"/>
    <property type="molecule type" value="Genomic_DNA"/>
</dbReference>
<evidence type="ECO:0000313" key="2">
    <source>
        <dbReference type="Proteomes" id="UP000194945"/>
    </source>
</evidence>
<gene>
    <name evidence="1" type="ORF">BK730_24535</name>
</gene>
<dbReference type="AlphaFoldDB" id="A0A242YZ86"/>
<comment type="caution">
    <text evidence="1">The sequence shown here is derived from an EMBL/GenBank/DDBJ whole genome shotgun (WGS) entry which is preliminary data.</text>
</comment>
<dbReference type="Pfam" id="PF12686">
    <property type="entry name" value="DUF3800"/>
    <property type="match status" value="1"/>
</dbReference>
<reference evidence="1 2" key="1">
    <citation type="submission" date="2016-10" db="EMBL/GenBank/DDBJ databases">
        <title>Comparative genomics of Bacillus thuringiensis reveals a path to pathogens against multiple invertebrate hosts.</title>
        <authorList>
            <person name="Zheng J."/>
            <person name="Gao Q."/>
            <person name="Liu H."/>
            <person name="Peng D."/>
            <person name="Ruan L."/>
            <person name="Sun M."/>
        </authorList>
    </citation>
    <scope>NUCLEOTIDE SEQUENCE [LARGE SCALE GENOMIC DNA]</scope>
    <source>
        <strain evidence="1">BGSC 4BK1</strain>
    </source>
</reference>
<dbReference type="Proteomes" id="UP000194945">
    <property type="component" value="Unassembled WGS sequence"/>
</dbReference>
<protein>
    <recommendedName>
        <fullName evidence="3">DUF3800 domain-containing protein</fullName>
    </recommendedName>
</protein>
<organism evidence="1 2">
    <name type="scientific">Bacillus wiedmannii</name>
    <dbReference type="NCBI Taxonomy" id="1890302"/>
    <lineage>
        <taxon>Bacteria</taxon>
        <taxon>Bacillati</taxon>
        <taxon>Bacillota</taxon>
        <taxon>Bacilli</taxon>
        <taxon>Bacillales</taxon>
        <taxon>Bacillaceae</taxon>
        <taxon>Bacillus</taxon>
        <taxon>Bacillus cereus group</taxon>
    </lineage>
</organism>
<name>A0A242YZ86_9BACI</name>
<proteinExistence type="predicted"/>
<evidence type="ECO:0008006" key="3">
    <source>
        <dbReference type="Google" id="ProtNLM"/>
    </source>
</evidence>
<accession>A0A242YZ86</accession>
<dbReference type="RefSeq" id="WP_086422792.1">
    <property type="nucleotide sequence ID" value="NZ_NFDE01000063.1"/>
</dbReference>
<dbReference type="InterPro" id="IPR024524">
    <property type="entry name" value="DUF3800"/>
</dbReference>